<evidence type="ECO:0000259" key="17">
    <source>
        <dbReference type="Pfam" id="PF01433"/>
    </source>
</evidence>
<dbReference type="EMBL" id="HE600998">
    <property type="protein sequence ID" value="CAP29086.1"/>
    <property type="molecule type" value="Genomic_DNA"/>
</dbReference>
<feature type="binding site" evidence="14">
    <location>
        <position position="376"/>
    </location>
    <ligand>
        <name>Zn(2+)</name>
        <dbReference type="ChEBI" id="CHEBI:29105"/>
        <note>catalytic</note>
    </ligand>
</feature>
<dbReference type="CDD" id="cd09601">
    <property type="entry name" value="M1_APN-Q_like"/>
    <property type="match status" value="1"/>
</dbReference>
<feature type="active site" description="Proton acceptor" evidence="13">
    <location>
        <position position="377"/>
    </location>
</feature>
<evidence type="ECO:0000256" key="12">
    <source>
        <dbReference type="ARBA" id="ARBA00023180"/>
    </source>
</evidence>
<evidence type="ECO:0000313" key="21">
    <source>
        <dbReference type="WormBase" id="CBG09516"/>
    </source>
</evidence>
<dbReference type="RefSeq" id="XP_002637023.1">
    <property type="nucleotide sequence ID" value="XM_002636977.1"/>
</dbReference>
<evidence type="ECO:0000256" key="14">
    <source>
        <dbReference type="PIRSR" id="PIRSR634016-3"/>
    </source>
</evidence>
<comment type="similarity">
    <text evidence="2 16">Belongs to the peptidase M1 family.</text>
</comment>
<feature type="domain" description="Aminopeptidase N-like N-terminal" evidence="18">
    <location>
        <begin position="86"/>
        <end position="277"/>
    </location>
</feature>
<keyword evidence="20" id="KW-1185">Reference proteome</keyword>
<organism evidence="19 20">
    <name type="scientific">Caenorhabditis briggsae</name>
    <dbReference type="NCBI Taxonomy" id="6238"/>
    <lineage>
        <taxon>Eukaryota</taxon>
        <taxon>Metazoa</taxon>
        <taxon>Ecdysozoa</taxon>
        <taxon>Nematoda</taxon>
        <taxon>Chromadorea</taxon>
        <taxon>Rhabditida</taxon>
        <taxon>Rhabditina</taxon>
        <taxon>Rhabditomorpha</taxon>
        <taxon>Rhabditoidea</taxon>
        <taxon>Rhabditidae</taxon>
        <taxon>Peloderinae</taxon>
        <taxon>Caenorhabditis</taxon>
    </lineage>
</organism>
<feature type="transmembrane region" description="Helical" evidence="16">
    <location>
        <begin position="43"/>
        <end position="64"/>
    </location>
</feature>
<reference evidence="19 20" key="2">
    <citation type="journal article" date="2011" name="PLoS Genet.">
        <title>Caenorhabditis briggsae recombinant inbred line genotypes reveal inter-strain incompatibility and the evolution of recombination.</title>
        <authorList>
            <person name="Ross J.A."/>
            <person name="Koboldt D.C."/>
            <person name="Staisch J.E."/>
            <person name="Chamberlin H.M."/>
            <person name="Gupta B.P."/>
            <person name="Miller R.D."/>
            <person name="Baird S.E."/>
            <person name="Haag E.S."/>
        </authorList>
    </citation>
    <scope>NUCLEOTIDE SEQUENCE [LARGE SCALE GENOMIC DNA]</scope>
    <source>
        <strain evidence="19 20">AF16</strain>
    </source>
</reference>
<sequence length="855" mass="99565">MTTNFQVDSSFSQHRNKCIQARTPVWLQSNGEKYQCAITHAPLALLFYFWAYFYFGFLPFSYTFSDSCWNETIKYTNFPLPTAIFPVEYDLNITTYLPGYNWKADERNMSYLGSVSIRMEVRQEMDKIVLHSSNLTIIDAKVINSDNNLEIKSWTINDSNQFLILSLNKIVNPGENLEVFITFGGYLREDRKGYYITKSTKPTGEPMINAVTQFEATSARFMVPCFDEPQFKATWQVKLTYPTGAVGLTNTIDMESIEDGDFTSTTYKRTVKMSSYLLAIFVGDVQFKETTTKRGLRIRVYADPKNIESVDMALNASRLAVDGFEELFGIDFPMEKIDFVSVFDFEAGAMENWGLIIHRAELILGTDKEIVEVVIHELAHQWFGNLVTMKYWYQTWLNEGFATFMTAIGQTFIDGNFSQDTVSCAWTTPHMSLLKFHISQQEEARLKDRYRPLRSVAFDKDGSVTIQSIYYSKGSSFIRMLEKIVGTLNFYEAMRNYLSQNMYSNVKEDYLYSALEAVWKTNTNNETTLSISEFAECWTNQNSYPTVFATRTPEGVVLTQNREAPIEKNYTNYDECGYKWDIPIWYQVAGEGSHELVWFKKDQYELEIRTEKTIIVNAESYGYYDVIYDDVSYQSIARELENNPTLYSMSTKLRLLLDLESNAYTQMIAPHSLVLIANALRNDEFPIVQEYAQTILKTTEFMINRLNEQNNEDLKIIKGFSTNTSKVLRKFYSNPSEQFGDYFKRNFKSDKEFCETLRNERNEEVTNQLVDWLNTNDSSGRKHIMGFLMFCAKNKDKVRGLVFDPSFDWTALEKSRNIQFLKILNRRNIYETREFRKFPSNEEYISRKTIIRIES</sequence>
<dbReference type="CTD" id="8579019"/>
<feature type="site" description="Transition state stabilizer" evidence="15">
    <location>
        <position position="471"/>
    </location>
</feature>
<dbReference type="GeneID" id="8579019"/>
<evidence type="ECO:0000313" key="20">
    <source>
        <dbReference type="Proteomes" id="UP000008549"/>
    </source>
</evidence>
<evidence type="ECO:0000256" key="5">
    <source>
        <dbReference type="ARBA" id="ARBA00022723"/>
    </source>
</evidence>
<evidence type="ECO:0000256" key="16">
    <source>
        <dbReference type="RuleBase" id="RU364040"/>
    </source>
</evidence>
<evidence type="ECO:0000259" key="18">
    <source>
        <dbReference type="Pfam" id="PF17900"/>
    </source>
</evidence>
<dbReference type="InterPro" id="IPR042097">
    <property type="entry name" value="Aminopeptidase_N-like_N_sf"/>
</dbReference>
<evidence type="ECO:0000256" key="1">
    <source>
        <dbReference type="ARBA" id="ARBA00004606"/>
    </source>
</evidence>
<dbReference type="FunFam" id="2.60.40.1730:FF:000012">
    <property type="entry name" value="Aminopeptidase N"/>
    <property type="match status" value="1"/>
</dbReference>
<evidence type="ECO:0000256" key="10">
    <source>
        <dbReference type="ARBA" id="ARBA00023049"/>
    </source>
</evidence>
<keyword evidence="5 14" id="KW-0479">Metal-binding</keyword>
<keyword evidence="12" id="KW-0325">Glycoprotein</keyword>
<dbReference type="FunCoup" id="A8X8X5">
    <property type="interactions" value="4"/>
</dbReference>
<keyword evidence="11 16" id="KW-0472">Membrane</keyword>
<dbReference type="EC" id="3.4.11.-" evidence="16"/>
<keyword evidence="9 16" id="KW-1133">Transmembrane helix</keyword>
<comment type="cofactor">
    <cofactor evidence="14 16">
        <name>Zn(2+)</name>
        <dbReference type="ChEBI" id="CHEBI:29105"/>
    </cofactor>
    <text evidence="14 16">Binds 1 zinc ion per subunit.</text>
</comment>
<dbReference type="Gene3D" id="2.60.40.1730">
    <property type="entry name" value="tricorn interacting facor f3 domain"/>
    <property type="match status" value="1"/>
</dbReference>
<evidence type="ECO:0000256" key="9">
    <source>
        <dbReference type="ARBA" id="ARBA00022989"/>
    </source>
</evidence>
<evidence type="ECO:0000256" key="6">
    <source>
        <dbReference type="ARBA" id="ARBA00022801"/>
    </source>
</evidence>
<keyword evidence="10 16" id="KW-0482">Metalloprotease</keyword>
<dbReference type="InterPro" id="IPR045357">
    <property type="entry name" value="Aminopeptidase_N-like_N"/>
</dbReference>
<keyword evidence="4 16" id="KW-0812">Transmembrane</keyword>
<keyword evidence="6 16" id="KW-0378">Hydrolase</keyword>
<evidence type="ECO:0000256" key="7">
    <source>
        <dbReference type="ARBA" id="ARBA00022833"/>
    </source>
</evidence>
<dbReference type="InterPro" id="IPR014782">
    <property type="entry name" value="Peptidase_M1_dom"/>
</dbReference>
<dbReference type="SUPFAM" id="SSF63737">
    <property type="entry name" value="Leukotriene A4 hydrolase N-terminal domain"/>
    <property type="match status" value="1"/>
</dbReference>
<proteinExistence type="inferred from homology"/>
<feature type="binding site" evidence="14">
    <location>
        <position position="399"/>
    </location>
    <ligand>
        <name>Zn(2+)</name>
        <dbReference type="ChEBI" id="CHEBI:29105"/>
        <note>catalytic</note>
    </ligand>
</feature>
<keyword evidence="7 14" id="KW-0862">Zinc</keyword>
<dbReference type="STRING" id="6238.A8X8X5"/>
<protein>
    <recommendedName>
        <fullName evidence="16">Aminopeptidase</fullName>
        <ecNumber evidence="16">3.4.11.-</ecNumber>
    </recommendedName>
</protein>
<dbReference type="InterPro" id="IPR050344">
    <property type="entry name" value="Peptidase_M1_aminopeptidases"/>
</dbReference>
<dbReference type="InterPro" id="IPR034016">
    <property type="entry name" value="M1_APN-typ"/>
</dbReference>
<feature type="domain" description="Peptidase M1 membrane alanine aminopeptidase" evidence="17">
    <location>
        <begin position="313"/>
        <end position="538"/>
    </location>
</feature>
<keyword evidence="3 16" id="KW-0645">Protease</keyword>
<dbReference type="HOGENOM" id="CLU_003705_4_6_1"/>
<evidence type="ECO:0000256" key="8">
    <source>
        <dbReference type="ARBA" id="ARBA00022968"/>
    </source>
</evidence>
<dbReference type="SUPFAM" id="SSF55486">
    <property type="entry name" value="Metalloproteases ('zincins'), catalytic domain"/>
    <property type="match status" value="1"/>
</dbReference>
<accession>A8X8X5</accession>
<dbReference type="Pfam" id="PF17900">
    <property type="entry name" value="Peptidase_M1_N"/>
    <property type="match status" value="1"/>
</dbReference>
<dbReference type="OMA" id="YKRTVKM"/>
<dbReference type="PRINTS" id="PR00756">
    <property type="entry name" value="ALADIPTASE"/>
</dbReference>
<comment type="subcellular location">
    <subcellularLocation>
        <location evidence="1">Membrane</location>
        <topology evidence="1">Single-pass type II membrane protein</topology>
    </subcellularLocation>
</comment>
<keyword evidence="16" id="KW-0031">Aminopeptidase</keyword>
<evidence type="ECO:0000256" key="15">
    <source>
        <dbReference type="PIRSR" id="PIRSR634016-4"/>
    </source>
</evidence>
<dbReference type="Proteomes" id="UP000008549">
    <property type="component" value="Unassembled WGS sequence"/>
</dbReference>
<dbReference type="Pfam" id="PF01433">
    <property type="entry name" value="Peptidase_M1"/>
    <property type="match status" value="1"/>
</dbReference>
<evidence type="ECO:0000256" key="3">
    <source>
        <dbReference type="ARBA" id="ARBA00022670"/>
    </source>
</evidence>
<dbReference type="Gene3D" id="1.10.390.10">
    <property type="entry name" value="Neutral Protease Domain 2"/>
    <property type="match status" value="1"/>
</dbReference>
<dbReference type="InParanoid" id="A8X8X5"/>
<dbReference type="KEGG" id="cbr:CBG_09516"/>
<dbReference type="GO" id="GO:0070006">
    <property type="term" value="F:metalloaminopeptidase activity"/>
    <property type="evidence" value="ECO:0000318"/>
    <property type="project" value="GO_Central"/>
</dbReference>
<dbReference type="GO" id="GO:0016020">
    <property type="term" value="C:membrane"/>
    <property type="evidence" value="ECO:0007669"/>
    <property type="project" value="UniProtKB-SubCell"/>
</dbReference>
<evidence type="ECO:0000256" key="2">
    <source>
        <dbReference type="ARBA" id="ARBA00010136"/>
    </source>
</evidence>
<dbReference type="AlphaFoldDB" id="A8X8X5"/>
<evidence type="ECO:0000313" key="19">
    <source>
        <dbReference type="EMBL" id="CAP29086.1"/>
    </source>
</evidence>
<dbReference type="GO" id="GO:0043171">
    <property type="term" value="P:peptide catabolic process"/>
    <property type="evidence" value="ECO:0000318"/>
    <property type="project" value="GO_Central"/>
</dbReference>
<dbReference type="FunFam" id="2.60.40.1910:FF:000006">
    <property type="entry name" value="Aminopeptidase"/>
    <property type="match status" value="1"/>
</dbReference>
<evidence type="ECO:0000256" key="4">
    <source>
        <dbReference type="ARBA" id="ARBA00022692"/>
    </source>
</evidence>
<keyword evidence="8" id="KW-0735">Signal-anchor</keyword>
<dbReference type="InterPro" id="IPR027268">
    <property type="entry name" value="Peptidase_M4/M1_CTD_sf"/>
</dbReference>
<dbReference type="PANTHER" id="PTHR11533:SF286">
    <property type="entry name" value="AMINOPEPTIDASE"/>
    <property type="match status" value="1"/>
</dbReference>
<gene>
    <name evidence="19 21" type="ORF">CBG09516</name>
    <name evidence="19" type="ORF">CBG_09516</name>
</gene>
<dbReference type="Gene3D" id="2.60.40.1910">
    <property type="match status" value="1"/>
</dbReference>
<feature type="binding site" evidence="14">
    <location>
        <position position="380"/>
    </location>
    <ligand>
        <name>Zn(2+)</name>
        <dbReference type="ChEBI" id="CHEBI:29105"/>
        <note>catalytic</note>
    </ligand>
</feature>
<dbReference type="MEROPS" id="M01.A23"/>
<dbReference type="InterPro" id="IPR001930">
    <property type="entry name" value="Peptidase_M1"/>
</dbReference>
<dbReference type="GO" id="GO:0008270">
    <property type="term" value="F:zinc ion binding"/>
    <property type="evidence" value="ECO:0007669"/>
    <property type="project" value="UniProtKB-UniRule"/>
</dbReference>
<dbReference type="WormBase" id="CBG09516">
    <property type="protein sequence ID" value="CBP45739"/>
    <property type="gene ID" value="WBGene00031083"/>
</dbReference>
<evidence type="ECO:0000256" key="13">
    <source>
        <dbReference type="PIRSR" id="PIRSR634016-1"/>
    </source>
</evidence>
<reference evidence="19 20" key="1">
    <citation type="journal article" date="2003" name="PLoS Biol.">
        <title>The genome sequence of Caenorhabditis briggsae: a platform for comparative genomics.</title>
        <authorList>
            <person name="Stein L.D."/>
            <person name="Bao Z."/>
            <person name="Blasiar D."/>
            <person name="Blumenthal T."/>
            <person name="Brent M.R."/>
            <person name="Chen N."/>
            <person name="Chinwalla A."/>
            <person name="Clarke L."/>
            <person name="Clee C."/>
            <person name="Coghlan A."/>
            <person name="Coulson A."/>
            <person name="D'Eustachio P."/>
            <person name="Fitch D.H."/>
            <person name="Fulton L.A."/>
            <person name="Fulton R.E."/>
            <person name="Griffiths-Jones S."/>
            <person name="Harris T.W."/>
            <person name="Hillier L.W."/>
            <person name="Kamath R."/>
            <person name="Kuwabara P.E."/>
            <person name="Mardis E.R."/>
            <person name="Marra M.A."/>
            <person name="Miner T.L."/>
            <person name="Minx P."/>
            <person name="Mullikin J.C."/>
            <person name="Plumb R.W."/>
            <person name="Rogers J."/>
            <person name="Schein J.E."/>
            <person name="Sohrmann M."/>
            <person name="Spieth J."/>
            <person name="Stajich J.E."/>
            <person name="Wei C."/>
            <person name="Willey D."/>
            <person name="Wilson R.K."/>
            <person name="Durbin R."/>
            <person name="Waterston R.H."/>
        </authorList>
    </citation>
    <scope>NUCLEOTIDE SEQUENCE [LARGE SCALE GENOMIC DNA]</scope>
    <source>
        <strain evidence="19 20">AF16</strain>
    </source>
</reference>
<dbReference type="GO" id="GO:0006508">
    <property type="term" value="P:proteolysis"/>
    <property type="evidence" value="ECO:0000318"/>
    <property type="project" value="GO_Central"/>
</dbReference>
<evidence type="ECO:0000256" key="11">
    <source>
        <dbReference type="ARBA" id="ARBA00023136"/>
    </source>
</evidence>
<dbReference type="PANTHER" id="PTHR11533">
    <property type="entry name" value="PROTEASE M1 ZINC METALLOPROTEASE"/>
    <property type="match status" value="1"/>
</dbReference>
<dbReference type="eggNOG" id="KOG1046">
    <property type="taxonomic scope" value="Eukaryota"/>
</dbReference>
<name>A8X8X5_CAEBR</name>